<dbReference type="GO" id="GO:0044772">
    <property type="term" value="P:mitotic cell cycle phase transition"/>
    <property type="evidence" value="ECO:0007669"/>
    <property type="project" value="InterPro"/>
</dbReference>
<dbReference type="GO" id="GO:0016538">
    <property type="term" value="F:cyclin-dependent protein serine/threonine kinase regulator activity"/>
    <property type="evidence" value="ECO:0007669"/>
    <property type="project" value="InterPro"/>
</dbReference>
<dbReference type="AlphaFoldDB" id="A0AAD4CJR0"/>
<keyword evidence="4" id="KW-0131">Cell cycle</keyword>
<evidence type="ECO:0000256" key="6">
    <source>
        <dbReference type="SAM" id="MobiDB-lite"/>
    </source>
</evidence>
<dbReference type="GO" id="GO:0051301">
    <property type="term" value="P:cell division"/>
    <property type="evidence" value="ECO:0007669"/>
    <property type="project" value="UniProtKB-KW"/>
</dbReference>
<dbReference type="Pfam" id="PF00134">
    <property type="entry name" value="Cyclin_N"/>
    <property type="match status" value="1"/>
</dbReference>
<feature type="domain" description="Cyclin-like" evidence="7">
    <location>
        <begin position="270"/>
        <end position="354"/>
    </location>
</feature>
<keyword evidence="3 5" id="KW-0195">Cyclin</keyword>
<evidence type="ECO:0000256" key="1">
    <source>
        <dbReference type="ARBA" id="ARBA00006955"/>
    </source>
</evidence>
<dbReference type="InterPro" id="IPR006671">
    <property type="entry name" value="Cyclin_N"/>
</dbReference>
<feature type="domain" description="Cyclin C-terminal" evidence="8">
    <location>
        <begin position="363"/>
        <end position="477"/>
    </location>
</feature>
<evidence type="ECO:0000256" key="5">
    <source>
        <dbReference type="RuleBase" id="RU000383"/>
    </source>
</evidence>
<reference evidence="9" key="1">
    <citation type="journal article" date="2019" name="Beilstein J. Org. Chem.">
        <title>Nanangenines: drimane sesquiterpenoids as the dominant metabolite cohort of a novel Australian fungus, Aspergillus nanangensis.</title>
        <authorList>
            <person name="Lacey H.J."/>
            <person name="Gilchrist C.L.M."/>
            <person name="Crombie A."/>
            <person name="Kalaitzis J.A."/>
            <person name="Vuong D."/>
            <person name="Rutledge P.J."/>
            <person name="Turner P."/>
            <person name="Pitt J.I."/>
            <person name="Lacey E."/>
            <person name="Chooi Y.H."/>
            <person name="Piggott A.M."/>
        </authorList>
    </citation>
    <scope>NUCLEOTIDE SEQUENCE</scope>
    <source>
        <strain evidence="9">MST-FP2251</strain>
    </source>
</reference>
<dbReference type="InterPro" id="IPR004367">
    <property type="entry name" value="Cyclin_C-dom"/>
</dbReference>
<dbReference type="InterPro" id="IPR013763">
    <property type="entry name" value="Cyclin-like_dom"/>
</dbReference>
<dbReference type="SUPFAM" id="SSF47954">
    <property type="entry name" value="Cyclin-like"/>
    <property type="match status" value="2"/>
</dbReference>
<feature type="compositionally biased region" description="Polar residues" evidence="6">
    <location>
        <begin position="111"/>
        <end position="131"/>
    </location>
</feature>
<dbReference type="InterPro" id="IPR048258">
    <property type="entry name" value="Cyclins_cyclin-box"/>
</dbReference>
<proteinExistence type="inferred from homology"/>
<dbReference type="PROSITE" id="PS00292">
    <property type="entry name" value="CYCLINS"/>
    <property type="match status" value="1"/>
</dbReference>
<feature type="compositionally biased region" description="Polar residues" evidence="6">
    <location>
        <begin position="9"/>
        <end position="25"/>
    </location>
</feature>
<dbReference type="CDD" id="cd20512">
    <property type="entry name" value="CYCLIN_CLBs_yeast_rpt2"/>
    <property type="match status" value="1"/>
</dbReference>
<keyword evidence="10" id="KW-1185">Reference proteome</keyword>
<sequence>MPPARSLRTRGTMNENDENGPSTRLTRAKAAALTAGDAPASNAATKKPLQTKKATTSTAPAGTQRRRAALGDVSNVTKGENVDTKETKKAATTKVGLASKATTHAGAVQKLSRTNSSRTALGAKENNNLKKPTTEAKRPGSGSGLGSAQKKRPVSHKSIQEKPETEERPRKKVELEKKVPENKKNTKAAVPPVQEETKTTTVIDDAKKNHLPPQVDDLDIEDLDDPLMAAEYVVEIFDYLADLELETLPNHNYIDHQPDLEWKMRGILVDWLIEVHTRFRLLPETLFLAVNLIDRFLSAEVVALDRLQLVGVAAMFIASKYEEVLSPHVANFSHVADETFSDREILDAERHILATLEYNMSFPNPMNFLRRISKADNYDIQTRTLGKYLMEISLLDHRFMCYPQSHIAAAAMYLARLILERGPWDPTLAHYAGYTEEEIDPVFKLMIDYLHRPVCHEAFFKKYASKKFLKASILTRQWAKKYHSLYVDSSISKPYSYLQDHE</sequence>
<reference evidence="9" key="2">
    <citation type="submission" date="2020-02" db="EMBL/GenBank/DDBJ databases">
        <authorList>
            <person name="Gilchrist C.L.M."/>
            <person name="Chooi Y.-H."/>
        </authorList>
    </citation>
    <scope>NUCLEOTIDE SEQUENCE</scope>
    <source>
        <strain evidence="9">MST-FP2251</strain>
    </source>
</reference>
<feature type="domain" description="Cyclin-like" evidence="7">
    <location>
        <begin position="367"/>
        <end position="448"/>
    </location>
</feature>
<feature type="compositionally biased region" description="Low complexity" evidence="6">
    <location>
        <begin position="28"/>
        <end position="40"/>
    </location>
</feature>
<feature type="compositionally biased region" description="Basic and acidic residues" evidence="6">
    <location>
        <begin position="158"/>
        <end position="184"/>
    </location>
</feature>
<name>A0AAD4CJR0_ASPNN</name>
<dbReference type="SMART" id="SM01332">
    <property type="entry name" value="Cyclin_C"/>
    <property type="match status" value="1"/>
</dbReference>
<protein>
    <submittedName>
        <fullName evidence="9">G2/mitotic-specific cyclin</fullName>
    </submittedName>
</protein>
<dbReference type="Gene3D" id="1.10.472.10">
    <property type="entry name" value="Cyclin-like"/>
    <property type="match status" value="2"/>
</dbReference>
<dbReference type="EMBL" id="VCAU01000056">
    <property type="protein sequence ID" value="KAF9887814.1"/>
    <property type="molecule type" value="Genomic_DNA"/>
</dbReference>
<evidence type="ECO:0000259" key="7">
    <source>
        <dbReference type="SMART" id="SM00385"/>
    </source>
</evidence>
<dbReference type="SMART" id="SM00385">
    <property type="entry name" value="CYCLIN"/>
    <property type="match status" value="2"/>
</dbReference>
<dbReference type="InterPro" id="IPR036915">
    <property type="entry name" value="Cyclin-like_sf"/>
</dbReference>
<evidence type="ECO:0000256" key="2">
    <source>
        <dbReference type="ARBA" id="ARBA00022618"/>
    </source>
</evidence>
<dbReference type="Pfam" id="PF02984">
    <property type="entry name" value="Cyclin_C"/>
    <property type="match status" value="1"/>
</dbReference>
<evidence type="ECO:0000259" key="8">
    <source>
        <dbReference type="SMART" id="SM01332"/>
    </source>
</evidence>
<dbReference type="CDD" id="cd20568">
    <property type="entry name" value="CYCLIN_CLBs_yeast_rpt1"/>
    <property type="match status" value="1"/>
</dbReference>
<dbReference type="InterPro" id="IPR039361">
    <property type="entry name" value="Cyclin"/>
</dbReference>
<dbReference type="PANTHER" id="PTHR10177">
    <property type="entry name" value="CYCLINS"/>
    <property type="match status" value="1"/>
</dbReference>
<dbReference type="Proteomes" id="UP001194746">
    <property type="component" value="Unassembled WGS sequence"/>
</dbReference>
<organism evidence="9 10">
    <name type="scientific">Aspergillus nanangensis</name>
    <dbReference type="NCBI Taxonomy" id="2582783"/>
    <lineage>
        <taxon>Eukaryota</taxon>
        <taxon>Fungi</taxon>
        <taxon>Dikarya</taxon>
        <taxon>Ascomycota</taxon>
        <taxon>Pezizomycotina</taxon>
        <taxon>Eurotiomycetes</taxon>
        <taxon>Eurotiomycetidae</taxon>
        <taxon>Eurotiales</taxon>
        <taxon>Aspergillaceae</taxon>
        <taxon>Aspergillus</taxon>
        <taxon>Aspergillus subgen. Circumdati</taxon>
    </lineage>
</organism>
<evidence type="ECO:0000256" key="3">
    <source>
        <dbReference type="ARBA" id="ARBA00023127"/>
    </source>
</evidence>
<dbReference type="InterPro" id="IPR046965">
    <property type="entry name" value="Cyclin_A/B-like"/>
</dbReference>
<accession>A0AAD4CJR0</accession>
<evidence type="ECO:0000256" key="4">
    <source>
        <dbReference type="ARBA" id="ARBA00023306"/>
    </source>
</evidence>
<keyword evidence="2" id="KW-0132">Cell division</keyword>
<comment type="caution">
    <text evidence="9">The sequence shown here is derived from an EMBL/GenBank/DDBJ whole genome shotgun (WGS) entry which is preliminary data.</text>
</comment>
<dbReference type="FunFam" id="1.10.472.10:FF:000005">
    <property type="entry name" value="G2/mitotic-specific cyclin B"/>
    <property type="match status" value="1"/>
</dbReference>
<comment type="similarity">
    <text evidence="1">Belongs to the cyclin family. Cyclin AB subfamily.</text>
</comment>
<gene>
    <name evidence="9" type="primary">CLB2</name>
    <name evidence="9" type="ORF">FE257_009620</name>
</gene>
<evidence type="ECO:0000313" key="10">
    <source>
        <dbReference type="Proteomes" id="UP001194746"/>
    </source>
</evidence>
<feature type="compositionally biased region" description="Polar residues" evidence="6">
    <location>
        <begin position="52"/>
        <end position="61"/>
    </location>
</feature>
<dbReference type="PIRSF" id="PIRSF001771">
    <property type="entry name" value="Cyclin_A_B_D_E"/>
    <property type="match status" value="1"/>
</dbReference>
<feature type="compositionally biased region" description="Basic and acidic residues" evidence="6">
    <location>
        <begin position="80"/>
        <end position="89"/>
    </location>
</feature>
<feature type="region of interest" description="Disordered" evidence="6">
    <location>
        <begin position="1"/>
        <end position="200"/>
    </location>
</feature>
<evidence type="ECO:0000313" key="9">
    <source>
        <dbReference type="EMBL" id="KAF9887814.1"/>
    </source>
</evidence>